<dbReference type="CDD" id="cd00090">
    <property type="entry name" value="HTH_ARSR"/>
    <property type="match status" value="1"/>
</dbReference>
<reference evidence="3" key="1">
    <citation type="journal article" date="2019" name="Int. J. Syst. Evol. Microbiol.">
        <title>The Global Catalogue of Microorganisms (GCM) 10K type strain sequencing project: providing services to taxonomists for standard genome sequencing and annotation.</title>
        <authorList>
            <consortium name="The Broad Institute Genomics Platform"/>
            <consortium name="The Broad Institute Genome Sequencing Center for Infectious Disease"/>
            <person name="Wu L."/>
            <person name="Ma J."/>
        </authorList>
    </citation>
    <scope>NUCLEOTIDE SEQUENCE [LARGE SCALE GENOMIC DNA]</scope>
    <source>
        <strain evidence="3">CCUG 66188</strain>
    </source>
</reference>
<accession>A0ABV9KUG9</accession>
<keyword evidence="3" id="KW-1185">Reference proteome</keyword>
<organism evidence="2 3">
    <name type="scientific">Dysgonomonas termitidis</name>
    <dbReference type="NCBI Taxonomy" id="1516126"/>
    <lineage>
        <taxon>Bacteria</taxon>
        <taxon>Pseudomonadati</taxon>
        <taxon>Bacteroidota</taxon>
        <taxon>Bacteroidia</taxon>
        <taxon>Bacteroidales</taxon>
        <taxon>Dysgonomonadaceae</taxon>
        <taxon>Dysgonomonas</taxon>
    </lineage>
</organism>
<dbReference type="EMBL" id="JBHSGN010000059">
    <property type="protein sequence ID" value="MFC4673628.1"/>
    <property type="molecule type" value="Genomic_DNA"/>
</dbReference>
<dbReference type="Proteomes" id="UP001596023">
    <property type="component" value="Unassembled WGS sequence"/>
</dbReference>
<dbReference type="InterPro" id="IPR011991">
    <property type="entry name" value="ArsR-like_HTH"/>
</dbReference>
<keyword evidence="2" id="KW-0547">Nucleotide-binding</keyword>
<protein>
    <submittedName>
        <fullName evidence="2">ATP-binding protein</fullName>
    </submittedName>
</protein>
<comment type="caution">
    <text evidence="2">The sequence shown here is derived from an EMBL/GenBank/DDBJ whole genome shotgun (WGS) entry which is preliminary data.</text>
</comment>
<keyword evidence="2" id="KW-0067">ATP-binding</keyword>
<dbReference type="RefSeq" id="WP_379995089.1">
    <property type="nucleotide sequence ID" value="NZ_JBHSGN010000059.1"/>
</dbReference>
<dbReference type="PANTHER" id="PTHR30595">
    <property type="entry name" value="GLPR-RELATED TRANSCRIPTIONAL REPRESSOR"/>
    <property type="match status" value="1"/>
</dbReference>
<feature type="non-terminal residue" evidence="2">
    <location>
        <position position="1"/>
    </location>
</feature>
<dbReference type="Gene3D" id="3.30.565.60">
    <property type="match status" value="1"/>
</dbReference>
<proteinExistence type="predicted"/>
<dbReference type="Pfam" id="PF13412">
    <property type="entry name" value="HTH_24"/>
    <property type="match status" value="1"/>
</dbReference>
<dbReference type="Gene3D" id="1.10.10.10">
    <property type="entry name" value="Winged helix-like DNA-binding domain superfamily/Winged helix DNA-binding domain"/>
    <property type="match status" value="1"/>
</dbReference>
<feature type="region of interest" description="Disordered" evidence="1">
    <location>
        <begin position="162"/>
        <end position="185"/>
    </location>
</feature>
<dbReference type="InterPro" id="IPR038475">
    <property type="entry name" value="RecG_C_sf"/>
</dbReference>
<dbReference type="Pfam" id="PF13749">
    <property type="entry name" value="HATPase_c_4"/>
    <property type="match status" value="1"/>
</dbReference>
<evidence type="ECO:0000256" key="1">
    <source>
        <dbReference type="SAM" id="MobiDB-lite"/>
    </source>
</evidence>
<dbReference type="SUPFAM" id="SSF46785">
    <property type="entry name" value="Winged helix' DNA-binding domain"/>
    <property type="match status" value="1"/>
</dbReference>
<sequence length="254" mass="29125">FGTWGQFRLARGGNAHWIFQLFQRLRIYANNPLTIGEMGIGHEDTKEIEALREALVNLLIHTDYFSPMKPRIRVFTNRIEFENPGKLPRSVEELMRTDETLPRNPVLAKFFRLAKLCESAGYGFDKMLQWKKQTGNEVLFETSIDKTKFTFILSENENRQSTEKGIEKGIEKDENGIEKPQESTEKTIQKLSKNTEKILNLMAENPSITTAQLAEKVEISVAAINKQIAKLKKQNLLRRDGADKGGKWVIIKTD</sequence>
<dbReference type="GO" id="GO:0005524">
    <property type="term" value="F:ATP binding"/>
    <property type="evidence" value="ECO:0007669"/>
    <property type="project" value="UniProtKB-KW"/>
</dbReference>
<dbReference type="PANTHER" id="PTHR30595:SF6">
    <property type="entry name" value="SCHLAFEN ALBA-2 DOMAIN-CONTAINING PROTEIN"/>
    <property type="match status" value="1"/>
</dbReference>
<name>A0ABV9KUG9_9BACT</name>
<evidence type="ECO:0000313" key="2">
    <source>
        <dbReference type="EMBL" id="MFC4673628.1"/>
    </source>
</evidence>
<gene>
    <name evidence="2" type="ORF">ACFO6W_07980</name>
</gene>
<dbReference type="InterPro" id="IPR036388">
    <property type="entry name" value="WH-like_DNA-bd_sf"/>
</dbReference>
<dbReference type="InterPro" id="IPR036390">
    <property type="entry name" value="WH_DNA-bd_sf"/>
</dbReference>
<evidence type="ECO:0000313" key="3">
    <source>
        <dbReference type="Proteomes" id="UP001596023"/>
    </source>
</evidence>